<dbReference type="AlphaFoldDB" id="A0A4V4N784"/>
<proteinExistence type="predicted"/>
<protein>
    <recommendedName>
        <fullName evidence="1">TPM domain-containing protein</fullName>
    </recommendedName>
</protein>
<dbReference type="Pfam" id="PF04536">
    <property type="entry name" value="TPM_phosphatase"/>
    <property type="match status" value="1"/>
</dbReference>
<name>A0A4V4N784_9NEIS</name>
<dbReference type="Proteomes" id="UP000308891">
    <property type="component" value="Unassembled WGS sequence"/>
</dbReference>
<dbReference type="Gene3D" id="3.10.310.50">
    <property type="match status" value="1"/>
</dbReference>
<organism evidence="2 3">
    <name type="scientific">Crenobacter intestini</name>
    <dbReference type="NCBI Taxonomy" id="2563443"/>
    <lineage>
        <taxon>Bacteria</taxon>
        <taxon>Pseudomonadati</taxon>
        <taxon>Pseudomonadota</taxon>
        <taxon>Betaproteobacteria</taxon>
        <taxon>Neisseriales</taxon>
        <taxon>Neisseriaceae</taxon>
        <taxon>Crenobacter</taxon>
    </lineage>
</organism>
<dbReference type="PANTHER" id="PTHR30373">
    <property type="entry name" value="UPF0603 PROTEIN YGCG"/>
    <property type="match status" value="1"/>
</dbReference>
<dbReference type="OrthoDB" id="5683663at2"/>
<evidence type="ECO:0000313" key="3">
    <source>
        <dbReference type="Proteomes" id="UP000308891"/>
    </source>
</evidence>
<accession>A0A4V4N784</accession>
<dbReference type="PANTHER" id="PTHR30373:SF8">
    <property type="entry name" value="BLL7265 PROTEIN"/>
    <property type="match status" value="1"/>
</dbReference>
<feature type="domain" description="TPM" evidence="1">
    <location>
        <begin position="26"/>
        <end position="145"/>
    </location>
</feature>
<keyword evidence="3" id="KW-1185">Reference proteome</keyword>
<dbReference type="InterPro" id="IPR007621">
    <property type="entry name" value="TPM_dom"/>
</dbReference>
<gene>
    <name evidence="2" type="ORF">E5K04_13620</name>
</gene>
<evidence type="ECO:0000259" key="1">
    <source>
        <dbReference type="Pfam" id="PF04536"/>
    </source>
</evidence>
<dbReference type="EMBL" id="STGJ01000017">
    <property type="protein sequence ID" value="TIC79573.1"/>
    <property type="molecule type" value="Genomic_DNA"/>
</dbReference>
<reference evidence="2 3" key="1">
    <citation type="submission" date="2019-04" db="EMBL/GenBank/DDBJ databases">
        <title>Crenobacter sp. nov.</title>
        <authorList>
            <person name="Shi S."/>
        </authorList>
    </citation>
    <scope>NUCLEOTIDE SEQUENCE [LARGE SCALE GENOMIC DNA]</scope>
    <source>
        <strain evidence="2 3">GY 70310</strain>
    </source>
</reference>
<sequence>MVMNSLPRILRHLGMSGRQLGRRFPPTTLAAIEQAIRDSERLHGGQICFALEGALSASALFAGEPARERALEVFSLLRVWDTEHNNGVLIYLLLADRDVEIVADRGIHARVDPQEWEAACREMEAAFRDGRFEAGAIGGIQAVARLLARHFPAPAAPSRNELPDRPVVL</sequence>
<evidence type="ECO:0000313" key="2">
    <source>
        <dbReference type="EMBL" id="TIC79573.1"/>
    </source>
</evidence>
<comment type="caution">
    <text evidence="2">The sequence shown here is derived from an EMBL/GenBank/DDBJ whole genome shotgun (WGS) entry which is preliminary data.</text>
</comment>